<organism evidence="4 5">
    <name type="scientific">Parahalioglobus pacificus</name>
    <dbReference type="NCBI Taxonomy" id="930806"/>
    <lineage>
        <taxon>Bacteria</taxon>
        <taxon>Pseudomonadati</taxon>
        <taxon>Pseudomonadota</taxon>
        <taxon>Gammaproteobacteria</taxon>
        <taxon>Cellvibrionales</taxon>
        <taxon>Halieaceae</taxon>
        <taxon>Parahalioglobus</taxon>
    </lineage>
</organism>
<reference evidence="4" key="1">
    <citation type="journal article" date="2014" name="Int. J. Syst. Evol. Microbiol.">
        <title>Complete genome sequence of Corynebacterium casei LMG S-19264T (=DSM 44701T), isolated from a smear-ripened cheese.</title>
        <authorList>
            <consortium name="US DOE Joint Genome Institute (JGI-PGF)"/>
            <person name="Walter F."/>
            <person name="Albersmeier A."/>
            <person name="Kalinowski J."/>
            <person name="Ruckert C."/>
        </authorList>
    </citation>
    <scope>NUCLEOTIDE SEQUENCE</scope>
    <source>
        <strain evidence="4">KCTC 23430</strain>
    </source>
</reference>
<dbReference type="RefSeq" id="WP_189477080.1">
    <property type="nucleotide sequence ID" value="NZ_BMYM01000001.1"/>
</dbReference>
<evidence type="ECO:0000313" key="5">
    <source>
        <dbReference type="Proteomes" id="UP000644693"/>
    </source>
</evidence>
<evidence type="ECO:0000256" key="2">
    <source>
        <dbReference type="ARBA" id="ARBA00023002"/>
    </source>
</evidence>
<dbReference type="GO" id="GO:0016020">
    <property type="term" value="C:membrane"/>
    <property type="evidence" value="ECO:0007669"/>
    <property type="project" value="TreeGrafter"/>
</dbReference>
<dbReference type="PRINTS" id="PR00081">
    <property type="entry name" value="GDHRDH"/>
</dbReference>
<dbReference type="Proteomes" id="UP000644693">
    <property type="component" value="Unassembled WGS sequence"/>
</dbReference>
<evidence type="ECO:0000313" key="4">
    <source>
        <dbReference type="EMBL" id="GHD32485.1"/>
    </source>
</evidence>
<dbReference type="PRINTS" id="PR00080">
    <property type="entry name" value="SDRFAMILY"/>
</dbReference>
<dbReference type="InterPro" id="IPR020904">
    <property type="entry name" value="Sc_DH/Rdtase_CS"/>
</dbReference>
<dbReference type="Gene3D" id="3.40.50.720">
    <property type="entry name" value="NAD(P)-binding Rossmann-like Domain"/>
    <property type="match status" value="1"/>
</dbReference>
<dbReference type="AlphaFoldDB" id="A0A919CKH8"/>
<comment type="caution">
    <text evidence="4">The sequence shown here is derived from an EMBL/GenBank/DDBJ whole genome shotgun (WGS) entry which is preliminary data.</text>
</comment>
<gene>
    <name evidence="4" type="ORF">GCM10007053_16830</name>
</gene>
<comment type="similarity">
    <text evidence="1 3">Belongs to the short-chain dehydrogenases/reductases (SDR) family.</text>
</comment>
<protein>
    <submittedName>
        <fullName evidence="4">SDR family oxidoreductase</fullName>
    </submittedName>
</protein>
<name>A0A919CKH8_9GAMM</name>
<sequence>MSDKQMIAMVTGASSGLGAEYCRQLASRCKVIIAVARRADRLESLREELAVQTEIVPVAADLATVEGVTLATEALRQKGPVDLLVNNAGISAFGPYTDAGIDDQLRTVRVNIDALLVLSRAALPFMREAGGGTIVNVASIGAFLPMKDTAVYGASKAFVHSFSESLQNEVRADNIQVQCVCPGMTRTEIHDSDLFAGFDKTKVPDELWMSADEVVAISLNALDENAVTLVTGDQNVAMARAAALATVASIQ</sequence>
<dbReference type="GO" id="GO:0016491">
    <property type="term" value="F:oxidoreductase activity"/>
    <property type="evidence" value="ECO:0007669"/>
    <property type="project" value="UniProtKB-KW"/>
</dbReference>
<evidence type="ECO:0000256" key="3">
    <source>
        <dbReference type="RuleBase" id="RU000363"/>
    </source>
</evidence>
<dbReference type="PANTHER" id="PTHR44196">
    <property type="entry name" value="DEHYDROGENASE/REDUCTASE SDR FAMILY MEMBER 7B"/>
    <property type="match status" value="1"/>
</dbReference>
<keyword evidence="5" id="KW-1185">Reference proteome</keyword>
<dbReference type="InterPro" id="IPR036291">
    <property type="entry name" value="NAD(P)-bd_dom_sf"/>
</dbReference>
<evidence type="ECO:0000256" key="1">
    <source>
        <dbReference type="ARBA" id="ARBA00006484"/>
    </source>
</evidence>
<dbReference type="PROSITE" id="PS00061">
    <property type="entry name" value="ADH_SHORT"/>
    <property type="match status" value="1"/>
</dbReference>
<dbReference type="InterPro" id="IPR002347">
    <property type="entry name" value="SDR_fam"/>
</dbReference>
<dbReference type="CDD" id="cd05233">
    <property type="entry name" value="SDR_c"/>
    <property type="match status" value="1"/>
</dbReference>
<accession>A0A919CKH8</accession>
<dbReference type="EMBL" id="BMYM01000001">
    <property type="protein sequence ID" value="GHD32485.1"/>
    <property type="molecule type" value="Genomic_DNA"/>
</dbReference>
<proteinExistence type="inferred from homology"/>
<keyword evidence="2" id="KW-0560">Oxidoreductase</keyword>
<dbReference type="SUPFAM" id="SSF51735">
    <property type="entry name" value="NAD(P)-binding Rossmann-fold domains"/>
    <property type="match status" value="1"/>
</dbReference>
<dbReference type="PANTHER" id="PTHR44196:SF2">
    <property type="entry name" value="SHORT-CHAIN DEHYDROGENASE-RELATED"/>
    <property type="match status" value="1"/>
</dbReference>
<dbReference type="PIRSF" id="PIRSF000126">
    <property type="entry name" value="11-beta-HSD1"/>
    <property type="match status" value="1"/>
</dbReference>
<dbReference type="Pfam" id="PF00106">
    <property type="entry name" value="adh_short"/>
    <property type="match status" value="1"/>
</dbReference>
<reference evidence="4" key="2">
    <citation type="submission" date="2020-09" db="EMBL/GenBank/DDBJ databases">
        <authorList>
            <person name="Sun Q."/>
            <person name="Kim S."/>
        </authorList>
    </citation>
    <scope>NUCLEOTIDE SEQUENCE</scope>
    <source>
        <strain evidence="4">KCTC 23430</strain>
    </source>
</reference>